<dbReference type="GeneID" id="43684314"/>
<protein>
    <submittedName>
        <fullName evidence="1">Uncharacterized protein</fullName>
    </submittedName>
</protein>
<comment type="caution">
    <text evidence="1">The sequence shown here is derived from an EMBL/GenBank/DDBJ whole genome shotgun (WGS) entry which is preliminary data.</text>
</comment>
<name>A0A099LW47_9VIBR</name>
<organism evidence="1 2">
    <name type="scientific">Vibrio navarrensis</name>
    <dbReference type="NCBI Taxonomy" id="29495"/>
    <lineage>
        <taxon>Bacteria</taxon>
        <taxon>Pseudomonadati</taxon>
        <taxon>Pseudomonadota</taxon>
        <taxon>Gammaproteobacteria</taxon>
        <taxon>Vibrionales</taxon>
        <taxon>Vibrionaceae</taxon>
        <taxon>Vibrio</taxon>
    </lineage>
</organism>
<dbReference type="EMBL" id="JMCG01000001">
    <property type="protein sequence ID" value="KGK12418.1"/>
    <property type="molecule type" value="Genomic_DNA"/>
</dbReference>
<gene>
    <name evidence="1" type="ORF">EA26_14310</name>
</gene>
<keyword evidence="2" id="KW-1185">Reference proteome</keyword>
<dbReference type="eggNOG" id="ENOG5033GXT">
    <property type="taxonomic scope" value="Bacteria"/>
</dbReference>
<dbReference type="RefSeq" id="WP_039428537.1">
    <property type="nucleotide sequence ID" value="NZ_CP061845.1"/>
</dbReference>
<dbReference type="Proteomes" id="UP000029994">
    <property type="component" value="Unassembled WGS sequence"/>
</dbReference>
<evidence type="ECO:0000313" key="2">
    <source>
        <dbReference type="Proteomes" id="UP000029994"/>
    </source>
</evidence>
<dbReference type="AlphaFoldDB" id="A0A099LW47"/>
<evidence type="ECO:0000313" key="1">
    <source>
        <dbReference type="EMBL" id="KGK12418.1"/>
    </source>
</evidence>
<sequence length="143" mass="16530">MKILLVIIAFLAGCSQGYKEVSLFSFYEMYLANAKRENIKLTYKDFFDEALMVGLDVNDPFIIEQLLFKDSMSKIISHKERIYESYGCLTVNGESHDGRSISINIEFSNHKPKRLMKMVDILILDSKEDYSNTGVCPKEYIVY</sequence>
<reference evidence="1 2" key="1">
    <citation type="submission" date="2014-04" db="EMBL/GenBank/DDBJ databases">
        <title>Genome sequencing of Vibrio navarrensis strains.</title>
        <authorList>
            <person name="Gladney L.M."/>
            <person name="Katz L.S."/>
            <person name="Marino-Ramirez L."/>
            <person name="Jordan I.K."/>
        </authorList>
    </citation>
    <scope>NUCLEOTIDE SEQUENCE [LARGE SCALE GENOMIC DNA]</scope>
    <source>
        <strain evidence="1 2">ATCC 51183</strain>
    </source>
</reference>
<accession>A0A099LW47</accession>
<proteinExistence type="predicted"/>